<sequence>MQQRQDNPLNRSRHPERRQQVAPNPVAIASTGDIANLQDAVTTLNIAVTALQASVADFETRISALEDQFTSLGDYADDTAAASGGVTVGGLYRNGSALMIRVA</sequence>
<feature type="region of interest" description="Disordered" evidence="1">
    <location>
        <begin position="1"/>
        <end position="25"/>
    </location>
</feature>
<dbReference type="AlphaFoldDB" id="A0A292GSD9"/>
<evidence type="ECO:0000256" key="1">
    <source>
        <dbReference type="SAM" id="MobiDB-lite"/>
    </source>
</evidence>
<proteinExistence type="predicted"/>
<dbReference type="EMBL" id="LC171369">
    <property type="protein sequence ID" value="BBA74419.1"/>
    <property type="molecule type" value="Genomic_DNA"/>
</dbReference>
<accession>A0A292GSD9</accession>
<evidence type="ECO:0000313" key="2">
    <source>
        <dbReference type="EMBL" id="BBA74419.1"/>
    </source>
</evidence>
<dbReference type="Gene3D" id="1.20.5.340">
    <property type="match status" value="1"/>
</dbReference>
<feature type="compositionally biased region" description="Polar residues" evidence="1">
    <location>
        <begin position="1"/>
        <end position="10"/>
    </location>
</feature>
<organism evidence="2">
    <name type="scientific">Ochrobactrum sp. PW1</name>
    <dbReference type="NCBI Taxonomy" id="1882222"/>
    <lineage>
        <taxon>Bacteria</taxon>
        <taxon>Pseudomonadati</taxon>
        <taxon>Pseudomonadota</taxon>
        <taxon>Alphaproteobacteria</taxon>
        <taxon>Hyphomicrobiales</taxon>
        <taxon>Brucellaceae</taxon>
        <taxon>Brucella/Ochrobactrum group</taxon>
        <taxon>Ochrobactrum</taxon>
    </lineage>
</organism>
<reference evidence="2" key="1">
    <citation type="submission" date="2016-07" db="EMBL/GenBank/DDBJ databases">
        <title>Genomics reveals synergistic degradation of pyrene by five bacteria in a mangrove sediment-derived bacterial consortium.</title>
        <authorList>
            <person name="Wanapaisan P."/>
            <person name="Vejarano F."/>
            <person name="Chakraborty J."/>
            <person name="Shintani M."/>
            <person name="Muangchinda C."/>
            <person name="Laothamteep N."/>
            <person name="Suzuki-Minakuchi C."/>
            <person name="Inoue K."/>
            <person name="Nojiri H."/>
            <person name="Pinyakong O."/>
        </authorList>
    </citation>
    <scope>NUCLEOTIDE SEQUENCE</scope>
    <source>
        <strain evidence="2">PW1</strain>
    </source>
</reference>
<name>A0A292GSD9_9HYPH</name>
<protein>
    <submittedName>
        <fullName evidence="2">Uncharacterized protein</fullName>
    </submittedName>
</protein>